<reference evidence="2 3" key="1">
    <citation type="journal article" date="2014" name="J. Biotechnol.">
        <title>Complete genome sequence of the actinobacterium Amycolatopsis japonica MG417-CF17(T) (=DSM 44213T) producing (S,S)-N,N'-ethylenediaminedisuccinic acid.</title>
        <authorList>
            <person name="Stegmann E."/>
            <person name="Albersmeier A."/>
            <person name="Spohn M."/>
            <person name="Gert H."/>
            <person name="Weber T."/>
            <person name="Wohlleben W."/>
            <person name="Kalinowski J."/>
            <person name="Ruckert C."/>
        </authorList>
    </citation>
    <scope>NUCLEOTIDE SEQUENCE [LARGE SCALE GENOMIC DNA]</scope>
    <source>
        <strain evidence="3">MG417-CF17 (DSM 44213)</strain>
    </source>
</reference>
<evidence type="ECO:0000256" key="1">
    <source>
        <dbReference type="SAM" id="Phobius"/>
    </source>
</evidence>
<dbReference type="Proteomes" id="UP000028492">
    <property type="component" value="Chromosome"/>
</dbReference>
<keyword evidence="3" id="KW-1185">Reference proteome</keyword>
<dbReference type="STRING" id="208439.AJAP_25930"/>
<protein>
    <submittedName>
        <fullName evidence="2">Conserved putative membrane protein</fullName>
    </submittedName>
</protein>
<dbReference type="RefSeq" id="WP_038515814.1">
    <property type="nucleotide sequence ID" value="NZ_CP008953.1"/>
</dbReference>
<keyword evidence="1" id="KW-0812">Transmembrane</keyword>
<dbReference type="eggNOG" id="ENOG5033HR0">
    <property type="taxonomic scope" value="Bacteria"/>
</dbReference>
<sequence>MATGPVALYAVVAVAPSVLFWCALKVPAGLRWWRGRRRPELPAGPPIEKLAADLRRVHRQLAELPSGASAVRRYGTRQAYDALLVQACREVEVEHRLAELPEGFDREIERLRVEESLAERGLSVS</sequence>
<gene>
    <name evidence="2" type="ORF">AJAP_25930</name>
</gene>
<dbReference type="AlphaFoldDB" id="A0A075UYH4"/>
<name>A0A075UYH4_9PSEU</name>
<accession>A0A075UYH4</accession>
<keyword evidence="1" id="KW-1133">Transmembrane helix</keyword>
<dbReference type="EMBL" id="CP008953">
    <property type="protein sequence ID" value="AIG78033.1"/>
    <property type="molecule type" value="Genomic_DNA"/>
</dbReference>
<proteinExistence type="predicted"/>
<evidence type="ECO:0000313" key="3">
    <source>
        <dbReference type="Proteomes" id="UP000028492"/>
    </source>
</evidence>
<keyword evidence="1" id="KW-0472">Membrane</keyword>
<organism evidence="2 3">
    <name type="scientific">Amycolatopsis japonica</name>
    <dbReference type="NCBI Taxonomy" id="208439"/>
    <lineage>
        <taxon>Bacteria</taxon>
        <taxon>Bacillati</taxon>
        <taxon>Actinomycetota</taxon>
        <taxon>Actinomycetes</taxon>
        <taxon>Pseudonocardiales</taxon>
        <taxon>Pseudonocardiaceae</taxon>
        <taxon>Amycolatopsis</taxon>
        <taxon>Amycolatopsis japonica group</taxon>
    </lineage>
</organism>
<evidence type="ECO:0000313" key="2">
    <source>
        <dbReference type="EMBL" id="AIG78033.1"/>
    </source>
</evidence>
<dbReference type="KEGG" id="aja:AJAP_25930"/>
<dbReference type="HOGENOM" id="CLU_127063_1_0_11"/>
<feature type="transmembrane region" description="Helical" evidence="1">
    <location>
        <begin position="6"/>
        <end position="28"/>
    </location>
</feature>